<evidence type="ECO:0000256" key="4">
    <source>
        <dbReference type="SAM" id="MobiDB-lite"/>
    </source>
</evidence>
<dbReference type="InterPro" id="IPR002068">
    <property type="entry name" value="A-crystallin/Hsp20_dom"/>
</dbReference>
<name>A0A165EZG9_9APHY</name>
<keyword evidence="7" id="KW-1185">Reference proteome</keyword>
<evidence type="ECO:0000313" key="6">
    <source>
        <dbReference type="EMBL" id="KZT08044.1"/>
    </source>
</evidence>
<dbReference type="InterPro" id="IPR031107">
    <property type="entry name" value="Small_HSP"/>
</dbReference>
<dbReference type="CDD" id="cd06464">
    <property type="entry name" value="ACD_sHsps-like"/>
    <property type="match status" value="1"/>
</dbReference>
<dbReference type="STRING" id="1314785.A0A165EZG9"/>
<dbReference type="AlphaFoldDB" id="A0A165EZG9"/>
<reference evidence="6 7" key="1">
    <citation type="journal article" date="2016" name="Mol. Biol. Evol.">
        <title>Comparative Genomics of Early-Diverging Mushroom-Forming Fungi Provides Insights into the Origins of Lignocellulose Decay Capabilities.</title>
        <authorList>
            <person name="Nagy L.G."/>
            <person name="Riley R."/>
            <person name="Tritt A."/>
            <person name="Adam C."/>
            <person name="Daum C."/>
            <person name="Floudas D."/>
            <person name="Sun H."/>
            <person name="Yadav J.S."/>
            <person name="Pangilinan J."/>
            <person name="Larsson K.H."/>
            <person name="Matsuura K."/>
            <person name="Barry K."/>
            <person name="Labutti K."/>
            <person name="Kuo R."/>
            <person name="Ohm R.A."/>
            <person name="Bhattacharya S.S."/>
            <person name="Shirouzu T."/>
            <person name="Yoshinaga Y."/>
            <person name="Martin F.M."/>
            <person name="Grigoriev I.V."/>
            <person name="Hibbett D.S."/>
        </authorList>
    </citation>
    <scope>NUCLEOTIDE SEQUENCE [LARGE SCALE GENOMIC DNA]</scope>
    <source>
        <strain evidence="6 7">93-53</strain>
    </source>
</reference>
<accession>A0A165EZG9</accession>
<dbReference type="OrthoDB" id="1431247at2759"/>
<dbReference type="Proteomes" id="UP000076871">
    <property type="component" value="Unassembled WGS sequence"/>
</dbReference>
<gene>
    <name evidence="6" type="ORF">LAESUDRAFT_677284</name>
</gene>
<organism evidence="6 7">
    <name type="scientific">Laetiporus sulphureus 93-53</name>
    <dbReference type="NCBI Taxonomy" id="1314785"/>
    <lineage>
        <taxon>Eukaryota</taxon>
        <taxon>Fungi</taxon>
        <taxon>Dikarya</taxon>
        <taxon>Basidiomycota</taxon>
        <taxon>Agaricomycotina</taxon>
        <taxon>Agaricomycetes</taxon>
        <taxon>Polyporales</taxon>
        <taxon>Laetiporus</taxon>
    </lineage>
</organism>
<feature type="domain" description="SHSP" evidence="5">
    <location>
        <begin position="42"/>
        <end position="160"/>
    </location>
</feature>
<protein>
    <recommendedName>
        <fullName evidence="5">SHSP domain-containing protein</fullName>
    </recommendedName>
</protein>
<feature type="region of interest" description="Disordered" evidence="4">
    <location>
        <begin position="1"/>
        <end position="35"/>
    </location>
</feature>
<dbReference type="PANTHER" id="PTHR11527">
    <property type="entry name" value="HEAT-SHOCK PROTEIN 20 FAMILY MEMBER"/>
    <property type="match status" value="1"/>
</dbReference>
<dbReference type="PROSITE" id="PS01031">
    <property type="entry name" value="SHSP"/>
    <property type="match status" value="1"/>
</dbReference>
<dbReference type="EMBL" id="KV427617">
    <property type="protein sequence ID" value="KZT08044.1"/>
    <property type="molecule type" value="Genomic_DNA"/>
</dbReference>
<dbReference type="SUPFAM" id="SSF49764">
    <property type="entry name" value="HSP20-like chaperones"/>
    <property type="match status" value="1"/>
</dbReference>
<dbReference type="Pfam" id="PF00011">
    <property type="entry name" value="HSP20"/>
    <property type="match status" value="1"/>
</dbReference>
<evidence type="ECO:0000313" key="7">
    <source>
        <dbReference type="Proteomes" id="UP000076871"/>
    </source>
</evidence>
<dbReference type="Gene3D" id="2.60.40.790">
    <property type="match status" value="1"/>
</dbReference>
<dbReference type="GeneID" id="63822683"/>
<evidence type="ECO:0000256" key="2">
    <source>
        <dbReference type="PROSITE-ProRule" id="PRU00285"/>
    </source>
</evidence>
<evidence type="ECO:0000256" key="3">
    <source>
        <dbReference type="RuleBase" id="RU003616"/>
    </source>
</evidence>
<sequence length="160" mass="17145">MSGTAGSNRYVLRSDPTAATPASPGLDLQGLSNLPASPPLAPRRFNVCTDMQYDPTSNVLLAMLELPGVKKTDVHITLATCPYSRAKLLTVSGTSRQLLPPDRGHTVRERKSGEFVRSIAVPPETSIQDVHAIMEDGILTLRIPCGRAVHAEPPQDVPIA</sequence>
<evidence type="ECO:0000259" key="5">
    <source>
        <dbReference type="PROSITE" id="PS01031"/>
    </source>
</evidence>
<dbReference type="InterPro" id="IPR008978">
    <property type="entry name" value="HSP20-like_chaperone"/>
</dbReference>
<evidence type="ECO:0000256" key="1">
    <source>
        <dbReference type="ARBA" id="ARBA00023016"/>
    </source>
</evidence>
<comment type="similarity">
    <text evidence="2 3">Belongs to the small heat shock protein (HSP20) family.</text>
</comment>
<dbReference type="InParanoid" id="A0A165EZG9"/>
<proteinExistence type="inferred from homology"/>
<keyword evidence="1" id="KW-0346">Stress response</keyword>
<dbReference type="RefSeq" id="XP_040765784.1">
    <property type="nucleotide sequence ID" value="XM_040905653.1"/>
</dbReference>